<proteinExistence type="predicted"/>
<dbReference type="Proteomes" id="UP001476950">
    <property type="component" value="Unassembled WGS sequence"/>
</dbReference>
<reference evidence="1 2" key="1">
    <citation type="submission" date="2022-04" db="EMBL/GenBank/DDBJ databases">
        <title>Positive selection, recombination, and allopatry shape intraspecific diversity of widespread and dominant cyanobacteria.</title>
        <authorList>
            <person name="Wei J."/>
            <person name="Shu W."/>
            <person name="Hu C."/>
        </authorList>
    </citation>
    <scope>NUCLEOTIDE SEQUENCE [LARGE SCALE GENOMIC DNA]</scope>
    <source>
        <strain evidence="1 2">AS-A4</strain>
    </source>
</reference>
<accession>A0ABV0KRT0</accession>
<keyword evidence="2" id="KW-1185">Reference proteome</keyword>
<dbReference type="EMBL" id="JAMPLM010000046">
    <property type="protein sequence ID" value="MEP1061862.1"/>
    <property type="molecule type" value="Genomic_DNA"/>
</dbReference>
<sequence>MPKLEALLQQSVEQMLSGVGYPDRDEQAGACRSDDSRPLACRAYGFVVARDHDQDCEPLETAVA</sequence>
<dbReference type="RefSeq" id="WP_190455747.1">
    <property type="nucleotide sequence ID" value="NZ_JAMPLM010000046.1"/>
</dbReference>
<evidence type="ECO:0000313" key="2">
    <source>
        <dbReference type="Proteomes" id="UP001476950"/>
    </source>
</evidence>
<protein>
    <submittedName>
        <fullName evidence="1">Uncharacterized protein</fullName>
    </submittedName>
</protein>
<gene>
    <name evidence="1" type="ORF">NDI38_26165</name>
</gene>
<name>A0ABV0KRT0_9CYAN</name>
<evidence type="ECO:0000313" key="1">
    <source>
        <dbReference type="EMBL" id="MEP1061862.1"/>
    </source>
</evidence>
<comment type="caution">
    <text evidence="1">The sequence shown here is derived from an EMBL/GenBank/DDBJ whole genome shotgun (WGS) entry which is preliminary data.</text>
</comment>
<organism evidence="1 2">
    <name type="scientific">Stenomitos frigidus AS-A4</name>
    <dbReference type="NCBI Taxonomy" id="2933935"/>
    <lineage>
        <taxon>Bacteria</taxon>
        <taxon>Bacillati</taxon>
        <taxon>Cyanobacteriota</taxon>
        <taxon>Cyanophyceae</taxon>
        <taxon>Leptolyngbyales</taxon>
        <taxon>Leptolyngbyaceae</taxon>
        <taxon>Stenomitos</taxon>
    </lineage>
</organism>